<keyword evidence="12" id="KW-1185">Reference proteome</keyword>
<accession>A0A6A2YNF1</accession>
<evidence type="ECO:0000256" key="5">
    <source>
        <dbReference type="ARBA" id="ARBA00022840"/>
    </source>
</evidence>
<keyword evidence="6" id="KW-0175">Coiled coil</keyword>
<evidence type="ECO:0000256" key="6">
    <source>
        <dbReference type="SAM" id="Coils"/>
    </source>
</evidence>
<protein>
    <recommendedName>
        <fullName evidence="13">Disease resistance protein RGA3</fullName>
    </recommendedName>
</protein>
<evidence type="ECO:0000313" key="12">
    <source>
        <dbReference type="Proteomes" id="UP000436088"/>
    </source>
</evidence>
<dbReference type="Gene3D" id="3.80.10.10">
    <property type="entry name" value="Ribonuclease Inhibitor"/>
    <property type="match status" value="2"/>
</dbReference>
<dbReference type="PRINTS" id="PR00364">
    <property type="entry name" value="DISEASERSIST"/>
</dbReference>
<feature type="domain" description="NB-ARC" evidence="7">
    <location>
        <begin position="131"/>
        <end position="309"/>
    </location>
</feature>
<feature type="domain" description="Disease resistance protein winged helix" evidence="9">
    <location>
        <begin position="391"/>
        <end position="419"/>
    </location>
</feature>
<dbReference type="InterPro" id="IPR042197">
    <property type="entry name" value="Apaf_helical"/>
</dbReference>
<dbReference type="EMBL" id="VEPZ02001320">
    <property type="protein sequence ID" value="KAE8680848.1"/>
    <property type="molecule type" value="Genomic_DNA"/>
</dbReference>
<dbReference type="CDD" id="cd14798">
    <property type="entry name" value="RX-CC_like"/>
    <property type="match status" value="1"/>
</dbReference>
<dbReference type="InterPro" id="IPR038005">
    <property type="entry name" value="RX-like_CC"/>
</dbReference>
<sequence>MAETYVGAVLEAVLSKVIPITTEHIDLAWGLQDELTRLGDSLEMIKAFLQDAEEGRTKNNLVKLWLQRLKVVAYKADDVLDEFSYEILRRKVEIQDHIGRKSAMDHESHVFGRSNVETISFMDDSNIVGRKSDVSKVVDLLVNPKDDQVVSFVPIVGPGGLGKTTSAKLVYKDVSVERHFDVKTWVCFSNDFDVKRILKEMLDHFPNQRTLISDSMNAIVQKHKEKMEEAKGEKEQIKYLLVLDDVWSVEKCKELKLCLIGICKNGGSGVIVTTRSQGVASAVQAFPSQWHQAGKLEDDECWSIIKERAPRGSPMPRELEFIGREIAKQCQAVPLVAKVIAGTMCNIEKSQDAWMKIETSDVWGSGESVLKLNFDRLSSPSLKKCFAYCAMFPRDYCFEKDQLIQLWMAEGFLGNSMAMVDIASLGELKHLRYFDISKTFIRALPGSIAKLYNLQTLRLMERGHWIEELGCINQLHGELRICNLQHVRHKQEANGANLHRKEKLCEVILEWRWTVRDCNSEQVLEDELSSLAELKLIEIGEGLSRLLPNSLLSNTCLCNLTISDLLDLVSVPEALVAFNCLRKLTVGGFSGELQELPNLNSIQHLSHSLQVLHLIGRRKLKSVPHQLQLLTGLEELTIDKFEGMEALPEWLGNIYSLKLMQLISCHNIMYLPSVDVMRSIPNLERFCTIRCPKLETKCAKGSGPERSKICRIPETNITGEELVQPPLVTYSR</sequence>
<proteinExistence type="predicted"/>
<dbReference type="InterPro" id="IPR056789">
    <property type="entry name" value="LRR_R13L1-DRL21"/>
</dbReference>
<dbReference type="InterPro" id="IPR002182">
    <property type="entry name" value="NB-ARC"/>
</dbReference>
<dbReference type="PANTHER" id="PTHR36766:SF70">
    <property type="entry name" value="DISEASE RESISTANCE PROTEIN RGA4"/>
    <property type="match status" value="1"/>
</dbReference>
<evidence type="ECO:0000259" key="10">
    <source>
        <dbReference type="Pfam" id="PF25019"/>
    </source>
</evidence>
<name>A0A6A2YNF1_HIBSY</name>
<keyword evidence="5" id="KW-0067">ATP-binding</keyword>
<evidence type="ECO:0000256" key="1">
    <source>
        <dbReference type="ARBA" id="ARBA00022614"/>
    </source>
</evidence>
<dbReference type="Gene3D" id="1.20.5.4130">
    <property type="match status" value="1"/>
</dbReference>
<dbReference type="Pfam" id="PF18052">
    <property type="entry name" value="Rx_N"/>
    <property type="match status" value="1"/>
</dbReference>
<feature type="domain" description="R13L1/DRL21-like LRR repeat region" evidence="10">
    <location>
        <begin position="466"/>
        <end position="587"/>
    </location>
</feature>
<evidence type="ECO:0000256" key="3">
    <source>
        <dbReference type="ARBA" id="ARBA00022741"/>
    </source>
</evidence>
<dbReference type="GO" id="GO:0043531">
    <property type="term" value="F:ADP binding"/>
    <property type="evidence" value="ECO:0007669"/>
    <property type="project" value="InterPro"/>
</dbReference>
<reference evidence="11" key="1">
    <citation type="submission" date="2019-09" db="EMBL/GenBank/DDBJ databases">
        <title>Draft genome information of white flower Hibiscus syriacus.</title>
        <authorList>
            <person name="Kim Y.-M."/>
        </authorList>
    </citation>
    <scope>NUCLEOTIDE SEQUENCE [LARGE SCALE GENOMIC DNA]</scope>
    <source>
        <strain evidence="11">YM2019G1</strain>
    </source>
</reference>
<feature type="domain" description="Disease resistance N-terminal" evidence="8">
    <location>
        <begin position="9"/>
        <end position="94"/>
    </location>
</feature>
<keyword evidence="2" id="KW-0677">Repeat</keyword>
<dbReference type="PANTHER" id="PTHR36766">
    <property type="entry name" value="PLANT BROAD-SPECTRUM MILDEW RESISTANCE PROTEIN RPW8"/>
    <property type="match status" value="1"/>
</dbReference>
<dbReference type="InterPro" id="IPR058922">
    <property type="entry name" value="WHD_DRP"/>
</dbReference>
<feature type="coiled-coil region" evidence="6">
    <location>
        <begin position="213"/>
        <end position="240"/>
    </location>
</feature>
<organism evidence="11 12">
    <name type="scientific">Hibiscus syriacus</name>
    <name type="common">Rose of Sharon</name>
    <dbReference type="NCBI Taxonomy" id="106335"/>
    <lineage>
        <taxon>Eukaryota</taxon>
        <taxon>Viridiplantae</taxon>
        <taxon>Streptophyta</taxon>
        <taxon>Embryophyta</taxon>
        <taxon>Tracheophyta</taxon>
        <taxon>Spermatophyta</taxon>
        <taxon>Magnoliopsida</taxon>
        <taxon>eudicotyledons</taxon>
        <taxon>Gunneridae</taxon>
        <taxon>Pentapetalae</taxon>
        <taxon>rosids</taxon>
        <taxon>malvids</taxon>
        <taxon>Malvales</taxon>
        <taxon>Malvaceae</taxon>
        <taxon>Malvoideae</taxon>
        <taxon>Hibiscus</taxon>
    </lineage>
</organism>
<evidence type="ECO:0000256" key="2">
    <source>
        <dbReference type="ARBA" id="ARBA00022737"/>
    </source>
</evidence>
<dbReference type="Proteomes" id="UP000436088">
    <property type="component" value="Unassembled WGS sequence"/>
</dbReference>
<keyword evidence="4" id="KW-0611">Plant defense</keyword>
<keyword evidence="3" id="KW-0547">Nucleotide-binding</keyword>
<comment type="caution">
    <text evidence="11">The sequence shown here is derived from an EMBL/GenBank/DDBJ whole genome shotgun (WGS) entry which is preliminary data.</text>
</comment>
<dbReference type="Pfam" id="PF25019">
    <property type="entry name" value="LRR_R13L1-DRL21"/>
    <property type="match status" value="1"/>
</dbReference>
<gene>
    <name evidence="11" type="ORF">F3Y22_tig00111366pilonHSYRG00222</name>
</gene>
<dbReference type="Pfam" id="PF23559">
    <property type="entry name" value="WHD_DRP"/>
    <property type="match status" value="1"/>
</dbReference>
<dbReference type="Gene3D" id="1.10.8.430">
    <property type="entry name" value="Helical domain of apoptotic protease-activating factors"/>
    <property type="match status" value="1"/>
</dbReference>
<dbReference type="GO" id="GO:0005524">
    <property type="term" value="F:ATP binding"/>
    <property type="evidence" value="ECO:0007669"/>
    <property type="project" value="UniProtKB-KW"/>
</dbReference>
<dbReference type="Pfam" id="PF00931">
    <property type="entry name" value="NB-ARC"/>
    <property type="match status" value="1"/>
</dbReference>
<evidence type="ECO:0008006" key="13">
    <source>
        <dbReference type="Google" id="ProtNLM"/>
    </source>
</evidence>
<evidence type="ECO:0000259" key="7">
    <source>
        <dbReference type="Pfam" id="PF00931"/>
    </source>
</evidence>
<dbReference type="SUPFAM" id="SSF52058">
    <property type="entry name" value="L domain-like"/>
    <property type="match status" value="1"/>
</dbReference>
<dbReference type="InterPro" id="IPR041118">
    <property type="entry name" value="Rx_N"/>
</dbReference>
<dbReference type="Gene3D" id="3.40.50.300">
    <property type="entry name" value="P-loop containing nucleotide triphosphate hydrolases"/>
    <property type="match status" value="1"/>
</dbReference>
<dbReference type="InterPro" id="IPR032675">
    <property type="entry name" value="LRR_dom_sf"/>
</dbReference>
<dbReference type="GO" id="GO:0006952">
    <property type="term" value="P:defense response"/>
    <property type="evidence" value="ECO:0007669"/>
    <property type="project" value="UniProtKB-KW"/>
</dbReference>
<dbReference type="InterPro" id="IPR027417">
    <property type="entry name" value="P-loop_NTPase"/>
</dbReference>
<dbReference type="SUPFAM" id="SSF52540">
    <property type="entry name" value="P-loop containing nucleoside triphosphate hydrolases"/>
    <property type="match status" value="1"/>
</dbReference>
<evidence type="ECO:0000256" key="4">
    <source>
        <dbReference type="ARBA" id="ARBA00022821"/>
    </source>
</evidence>
<evidence type="ECO:0000259" key="9">
    <source>
        <dbReference type="Pfam" id="PF23559"/>
    </source>
</evidence>
<dbReference type="GO" id="GO:0051707">
    <property type="term" value="P:response to other organism"/>
    <property type="evidence" value="ECO:0007669"/>
    <property type="project" value="UniProtKB-ARBA"/>
</dbReference>
<evidence type="ECO:0000313" key="11">
    <source>
        <dbReference type="EMBL" id="KAE8680848.1"/>
    </source>
</evidence>
<keyword evidence="1" id="KW-0433">Leucine-rich repeat</keyword>
<evidence type="ECO:0000259" key="8">
    <source>
        <dbReference type="Pfam" id="PF18052"/>
    </source>
</evidence>
<dbReference type="AlphaFoldDB" id="A0A6A2YNF1"/>